<evidence type="ECO:0000256" key="1">
    <source>
        <dbReference type="ARBA" id="ARBA00006226"/>
    </source>
</evidence>
<dbReference type="Gene3D" id="3.30.2310.20">
    <property type="entry name" value="RelE-like"/>
    <property type="match status" value="1"/>
</dbReference>
<evidence type="ECO:0000313" key="4">
    <source>
        <dbReference type="Proteomes" id="UP000441925"/>
    </source>
</evidence>
<evidence type="ECO:0000256" key="2">
    <source>
        <dbReference type="ARBA" id="ARBA00022649"/>
    </source>
</evidence>
<dbReference type="PANTHER" id="PTHR35601">
    <property type="entry name" value="TOXIN RELE"/>
    <property type="match status" value="1"/>
</dbReference>
<comment type="caution">
    <text evidence="3">The sequence shown here is derived from an EMBL/GenBank/DDBJ whole genome shotgun (WGS) entry which is preliminary data.</text>
</comment>
<dbReference type="PANTHER" id="PTHR35601:SF1">
    <property type="entry name" value="TOXIN RELE"/>
    <property type="match status" value="1"/>
</dbReference>
<dbReference type="EMBL" id="VULQ01000025">
    <property type="protein sequence ID" value="MSS78818.1"/>
    <property type="molecule type" value="Genomic_DNA"/>
</dbReference>
<keyword evidence="2" id="KW-1277">Toxin-antitoxin system</keyword>
<dbReference type="AlphaFoldDB" id="A0A6N7VHB6"/>
<dbReference type="SUPFAM" id="SSF143011">
    <property type="entry name" value="RelE-like"/>
    <property type="match status" value="1"/>
</dbReference>
<protein>
    <submittedName>
        <fullName evidence="3">Type II toxin-antitoxin system RelE/ParE family toxin</fullName>
    </submittedName>
</protein>
<dbReference type="RefSeq" id="WP_154542212.1">
    <property type="nucleotide sequence ID" value="NZ_VULQ01000025.1"/>
</dbReference>
<dbReference type="Pfam" id="PF05016">
    <property type="entry name" value="ParE_toxin"/>
    <property type="match status" value="1"/>
</dbReference>
<dbReference type="InterPro" id="IPR007712">
    <property type="entry name" value="RelE/ParE_toxin"/>
</dbReference>
<dbReference type="NCBIfam" id="TIGR02385">
    <property type="entry name" value="RelE_StbE"/>
    <property type="match status" value="1"/>
</dbReference>
<keyword evidence="4" id="KW-1185">Reference proteome</keyword>
<dbReference type="InterPro" id="IPR035093">
    <property type="entry name" value="RelE/ParE_toxin_dom_sf"/>
</dbReference>
<sequence>MNIQYSEKALKSLKKLDKPIQKLIINYMDNIKKLEEPRARGKALSANLKGFWRYRVSDYRIICEIKENELIICIVDIDHRKRIYEKISKN</sequence>
<comment type="similarity">
    <text evidence="1">Belongs to the RelE toxin family.</text>
</comment>
<proteinExistence type="inferred from homology"/>
<dbReference type="Proteomes" id="UP000441925">
    <property type="component" value="Unassembled WGS sequence"/>
</dbReference>
<organism evidence="3 4">
    <name type="scientific">Anaerococcus porci</name>
    <dbReference type="NCBI Taxonomy" id="2652269"/>
    <lineage>
        <taxon>Bacteria</taxon>
        <taxon>Bacillati</taxon>
        <taxon>Bacillota</taxon>
        <taxon>Tissierellia</taxon>
        <taxon>Tissierellales</taxon>
        <taxon>Peptoniphilaceae</taxon>
        <taxon>Anaerococcus</taxon>
    </lineage>
</organism>
<name>A0A6N7VHB6_9FIRM</name>
<evidence type="ECO:0000313" key="3">
    <source>
        <dbReference type="EMBL" id="MSS78818.1"/>
    </source>
</evidence>
<gene>
    <name evidence="3" type="ORF">FYJ26_10590</name>
</gene>
<reference evidence="3 4" key="1">
    <citation type="submission" date="2019-08" db="EMBL/GenBank/DDBJ databases">
        <title>In-depth cultivation of the pig gut microbiome towards novel bacterial diversity and tailored functional studies.</title>
        <authorList>
            <person name="Wylensek D."/>
            <person name="Hitch T.C.A."/>
            <person name="Clavel T."/>
        </authorList>
    </citation>
    <scope>NUCLEOTIDE SEQUENCE [LARGE SCALE GENOMIC DNA]</scope>
    <source>
        <strain evidence="3 4">WCA-380-WT-2B</strain>
    </source>
</reference>
<accession>A0A6N7VHB6</accession>